<dbReference type="Pfam" id="PF03091">
    <property type="entry name" value="CutA1"/>
    <property type="match status" value="1"/>
</dbReference>
<dbReference type="Proteomes" id="UP000494040">
    <property type="component" value="Unassembled WGS sequence"/>
</dbReference>
<evidence type="ECO:0008006" key="5">
    <source>
        <dbReference type="Google" id="ProtNLM"/>
    </source>
</evidence>
<dbReference type="InterPro" id="IPR004323">
    <property type="entry name" value="Ion_tolerance_CutA"/>
</dbReference>
<keyword evidence="4" id="KW-1185">Reference proteome</keyword>
<dbReference type="GO" id="GO:0010038">
    <property type="term" value="P:response to metal ion"/>
    <property type="evidence" value="ECO:0007669"/>
    <property type="project" value="InterPro"/>
</dbReference>
<evidence type="ECO:0000256" key="2">
    <source>
        <dbReference type="SAM" id="SignalP"/>
    </source>
</evidence>
<dbReference type="AlphaFoldDB" id="A0A8I6SIS7"/>
<dbReference type="GO" id="GO:0005507">
    <property type="term" value="F:copper ion binding"/>
    <property type="evidence" value="ECO:0007669"/>
    <property type="project" value="TreeGrafter"/>
</dbReference>
<name>A0A8I6SIS7_CIMLE</name>
<dbReference type="SUPFAM" id="SSF54913">
    <property type="entry name" value="GlnB-like"/>
    <property type="match status" value="1"/>
</dbReference>
<dbReference type="PANTHER" id="PTHR23419:SF8">
    <property type="entry name" value="FI09726P"/>
    <property type="match status" value="1"/>
</dbReference>
<dbReference type="InterPro" id="IPR015867">
    <property type="entry name" value="N-reg_PII/ATP_PRibTrfase_C"/>
</dbReference>
<proteinExistence type="inferred from homology"/>
<dbReference type="Gene3D" id="3.30.70.120">
    <property type="match status" value="1"/>
</dbReference>
<evidence type="ECO:0000313" key="4">
    <source>
        <dbReference type="Proteomes" id="UP000494040"/>
    </source>
</evidence>
<comment type="similarity">
    <text evidence="1">Belongs to the CutA family.</text>
</comment>
<dbReference type="RefSeq" id="XP_024081950.1">
    <property type="nucleotide sequence ID" value="XM_024226182.1"/>
</dbReference>
<keyword evidence="2" id="KW-0732">Signal</keyword>
<dbReference type="PANTHER" id="PTHR23419">
    <property type="entry name" value="DIVALENT CATION TOLERANCE CUTA-RELATED"/>
    <property type="match status" value="1"/>
</dbReference>
<organism evidence="3 4">
    <name type="scientific">Cimex lectularius</name>
    <name type="common">Bed bug</name>
    <name type="synonym">Acanthia lectularia</name>
    <dbReference type="NCBI Taxonomy" id="79782"/>
    <lineage>
        <taxon>Eukaryota</taxon>
        <taxon>Metazoa</taxon>
        <taxon>Ecdysozoa</taxon>
        <taxon>Arthropoda</taxon>
        <taxon>Hexapoda</taxon>
        <taxon>Insecta</taxon>
        <taxon>Pterygota</taxon>
        <taxon>Neoptera</taxon>
        <taxon>Paraneoptera</taxon>
        <taxon>Hemiptera</taxon>
        <taxon>Heteroptera</taxon>
        <taxon>Panheteroptera</taxon>
        <taxon>Cimicomorpha</taxon>
        <taxon>Cimicidae</taxon>
        <taxon>Cimex</taxon>
    </lineage>
</organism>
<reference evidence="3" key="1">
    <citation type="submission" date="2022-01" db="UniProtKB">
        <authorList>
            <consortium name="EnsemblMetazoa"/>
        </authorList>
    </citation>
    <scope>IDENTIFICATION</scope>
</reference>
<dbReference type="EnsemblMetazoa" id="XM_024226182.1">
    <property type="protein sequence ID" value="XP_024081950.1"/>
    <property type="gene ID" value="LOC106672309"/>
</dbReference>
<accession>A0A8I6SIS7</accession>
<dbReference type="KEGG" id="clec:106672309"/>
<dbReference type="InterPro" id="IPR011322">
    <property type="entry name" value="N-reg_PII-like_a/b"/>
</dbReference>
<feature type="signal peptide" evidence="2">
    <location>
        <begin position="1"/>
        <end position="22"/>
    </location>
</feature>
<dbReference type="OMA" id="VYTTFPD"/>
<evidence type="ECO:0000256" key="1">
    <source>
        <dbReference type="ARBA" id="ARBA00010169"/>
    </source>
</evidence>
<sequence length="135" mass="15074">MNTSRFSGLSLLLCLNFGLSLSQKMSGLHSVAYVTAPSEEVAKKLARGVVQEKLAACVNIIPKITSIYEWKNEINEDQEVMLIIKSRTSRIPELSNYIKANHPYEVCEVISTKIEDGNPDYLSWISSVVPPKKDC</sequence>
<dbReference type="OrthoDB" id="2017693at2759"/>
<dbReference type="GeneID" id="106672309"/>
<evidence type="ECO:0000313" key="3">
    <source>
        <dbReference type="EnsemblMetazoa" id="XP_024081950.1"/>
    </source>
</evidence>
<feature type="chain" id="PRO_5035199651" description="Protein CutA homolog" evidence="2">
    <location>
        <begin position="23"/>
        <end position="135"/>
    </location>
</feature>
<protein>
    <recommendedName>
        <fullName evidence="5">Protein CutA homolog</fullName>
    </recommendedName>
</protein>